<dbReference type="GO" id="GO:0061499">
    <property type="term" value="C:outer plaque of mitotic spindle pole body"/>
    <property type="evidence" value="ECO:0007669"/>
    <property type="project" value="TreeGrafter"/>
</dbReference>
<keyword evidence="5" id="KW-1185">Reference proteome</keyword>
<dbReference type="SUPFAM" id="SSF52058">
    <property type="entry name" value="L domain-like"/>
    <property type="match status" value="1"/>
</dbReference>
<feature type="region of interest" description="Disordered" evidence="3">
    <location>
        <begin position="232"/>
        <end position="283"/>
    </location>
</feature>
<keyword evidence="2" id="KW-0677">Repeat</keyword>
<accession>A0A2C5XJT1</accession>
<dbReference type="PANTHER" id="PTHR47566:SF1">
    <property type="entry name" value="PROTEIN NUD1"/>
    <property type="match status" value="1"/>
</dbReference>
<dbReference type="SMART" id="SM00369">
    <property type="entry name" value="LRR_TYP"/>
    <property type="match status" value="6"/>
</dbReference>
<dbReference type="InterPro" id="IPR032675">
    <property type="entry name" value="LRR_dom_sf"/>
</dbReference>
<organism evidence="4 5">
    <name type="scientific">Ophiocordyceps australis</name>
    <dbReference type="NCBI Taxonomy" id="1399860"/>
    <lineage>
        <taxon>Eukaryota</taxon>
        <taxon>Fungi</taxon>
        <taxon>Dikarya</taxon>
        <taxon>Ascomycota</taxon>
        <taxon>Pezizomycotina</taxon>
        <taxon>Sordariomycetes</taxon>
        <taxon>Hypocreomycetidae</taxon>
        <taxon>Hypocreales</taxon>
        <taxon>Ophiocordycipitaceae</taxon>
        <taxon>Ophiocordyceps</taxon>
    </lineage>
</organism>
<dbReference type="EMBL" id="NJEU01000402">
    <property type="protein sequence ID" value="PHH74909.1"/>
    <property type="molecule type" value="Genomic_DNA"/>
</dbReference>
<gene>
    <name evidence="4" type="ORF">CDD82_4722</name>
</gene>
<feature type="region of interest" description="Disordered" evidence="3">
    <location>
        <begin position="901"/>
        <end position="946"/>
    </location>
</feature>
<feature type="region of interest" description="Disordered" evidence="3">
    <location>
        <begin position="616"/>
        <end position="664"/>
    </location>
</feature>
<dbReference type="PROSITE" id="PS51450">
    <property type="entry name" value="LRR"/>
    <property type="match status" value="3"/>
</dbReference>
<evidence type="ECO:0000313" key="5">
    <source>
        <dbReference type="Proteomes" id="UP000224854"/>
    </source>
</evidence>
<feature type="region of interest" description="Disordered" evidence="3">
    <location>
        <begin position="788"/>
        <end position="828"/>
    </location>
</feature>
<feature type="region of interest" description="Disordered" evidence="3">
    <location>
        <begin position="1647"/>
        <end position="1666"/>
    </location>
</feature>
<dbReference type="GO" id="GO:0031028">
    <property type="term" value="P:septation initiation signaling"/>
    <property type="evidence" value="ECO:0007669"/>
    <property type="project" value="TreeGrafter"/>
</dbReference>
<dbReference type="SMART" id="SM00365">
    <property type="entry name" value="LRR_SD22"/>
    <property type="match status" value="5"/>
</dbReference>
<feature type="compositionally biased region" description="Polar residues" evidence="3">
    <location>
        <begin position="616"/>
        <end position="628"/>
    </location>
</feature>
<dbReference type="PANTHER" id="PTHR47566">
    <property type="match status" value="1"/>
</dbReference>
<dbReference type="InterPro" id="IPR003591">
    <property type="entry name" value="Leu-rich_rpt_typical-subtyp"/>
</dbReference>
<evidence type="ECO:0000313" key="4">
    <source>
        <dbReference type="EMBL" id="PHH74909.1"/>
    </source>
</evidence>
<dbReference type="InterPro" id="IPR052574">
    <property type="entry name" value="CDIRP"/>
</dbReference>
<name>A0A2C5XJT1_9HYPO</name>
<feature type="compositionally biased region" description="Polar residues" evidence="3">
    <location>
        <begin position="86"/>
        <end position="98"/>
    </location>
</feature>
<feature type="region of interest" description="Disordered" evidence="3">
    <location>
        <begin position="464"/>
        <end position="491"/>
    </location>
</feature>
<feature type="compositionally biased region" description="Polar residues" evidence="3">
    <location>
        <begin position="573"/>
        <end position="583"/>
    </location>
</feature>
<feature type="compositionally biased region" description="Polar residues" evidence="3">
    <location>
        <begin position="234"/>
        <end position="259"/>
    </location>
</feature>
<dbReference type="SMART" id="SM00364">
    <property type="entry name" value="LRR_BAC"/>
    <property type="match status" value="5"/>
</dbReference>
<feature type="region of interest" description="Disordered" evidence="3">
    <location>
        <begin position="361"/>
        <end position="398"/>
    </location>
</feature>
<feature type="compositionally biased region" description="Polar residues" evidence="3">
    <location>
        <begin position="794"/>
        <end position="816"/>
    </location>
</feature>
<feature type="compositionally biased region" description="Polar residues" evidence="3">
    <location>
        <begin position="16"/>
        <end position="37"/>
    </location>
</feature>
<dbReference type="InterPro" id="IPR001611">
    <property type="entry name" value="Leu-rich_rpt"/>
</dbReference>
<feature type="compositionally biased region" description="Polar residues" evidence="3">
    <location>
        <begin position="361"/>
        <end position="377"/>
    </location>
</feature>
<keyword evidence="1" id="KW-0433">Leucine-rich repeat</keyword>
<feature type="region of interest" description="Disordered" evidence="3">
    <location>
        <begin position="682"/>
        <end position="725"/>
    </location>
</feature>
<comment type="caution">
    <text evidence="4">The sequence shown here is derived from an EMBL/GenBank/DDBJ whole genome shotgun (WGS) entry which is preliminary data.</text>
</comment>
<dbReference type="Gene3D" id="3.80.10.10">
    <property type="entry name" value="Ribonuclease Inhibitor"/>
    <property type="match status" value="2"/>
</dbReference>
<evidence type="ECO:0000256" key="3">
    <source>
        <dbReference type="SAM" id="MobiDB-lite"/>
    </source>
</evidence>
<evidence type="ECO:0000256" key="1">
    <source>
        <dbReference type="ARBA" id="ARBA00022614"/>
    </source>
</evidence>
<feature type="region of interest" description="Disordered" evidence="3">
    <location>
        <begin position="86"/>
        <end position="109"/>
    </location>
</feature>
<dbReference type="GO" id="GO:0035591">
    <property type="term" value="F:signaling adaptor activity"/>
    <property type="evidence" value="ECO:0007669"/>
    <property type="project" value="TreeGrafter"/>
</dbReference>
<dbReference type="OrthoDB" id="7451790at2759"/>
<evidence type="ECO:0008006" key="6">
    <source>
        <dbReference type="Google" id="ProtNLM"/>
    </source>
</evidence>
<protein>
    <recommendedName>
        <fullName evidence="6">Septation initiation network scaffold protein cdc11</fullName>
    </recommendedName>
</protein>
<sequence length="1666" mass="183129">MDHAWLDSLSEDWPSQPASASSINQLPPFKDSQNTPDSARRGDFPSRIPRRTPNGKSPASRRDTSIFVLSERSANTNNISSQRLMCKSSQHNKSSQGSIMERKLSPPMGGSVLIKNGVRLRASGQPRAETPEWKRRLVQGNVGYGEQRDLFSSAATGLQNMFNPPLANGDGFTQFDSTMPSSPPLCHADHADIQPHLLIDADDDCHGPEMVTPSPSPRRHCPQAVYTRPVMDDNASQSARSSAGHNGMTGATQQLSTKSLAAPVDAQGVSRKSSGRSDRRHEGFSPILIGKRSDADGKVEFGPVEMPVEQLKQKLEVLRISQSLPATQADSIQDHKSLYARPLGSEFGVDSSDMLREESLQASTPKQFPSTRVQAGQSPLLPCAPYPSPEKQEGASRVAGSPLKLFGPYDTFTNQTLLRRISQVEERHMPPHDDDKQQTPSLFGDGHLDGYQFVDGYSYQSMQNREADNGQGGAPRCSLFPVPPLPPANDVPEALVTTFMSDAQTTPPARPGQSLDGQHPEPQARETPTPSRRGAESEGKRPRTSPCKDPTPKRRRILHPSDVAFGREAQLTAAGSASSQRQLMMSKKRKDARPGDFELADANVLATRSILWPCSTASKSRPSRQQQHLGRPLSGALKPSALKRQASQGSESAETERKPSIRTQDFVDQAAQIMAMIRNQVKPSVNSSHESGPNSLATDPDDSYQESTGEPFSRPPSRDGKAWTKAPWLQQDPELMSRLKQYQEQSDVGDAISSSLRSMGLAIHASSATGHVQDDIISDMENVRITSARPHNGHASSPTRDFATASSGRSISRSFPTTSSRGSESRRTIMPQSVSHLIPDRVGSMFLDKQKNVWIKTREPGKSWPADARVMEDSEEDPFASIPDLTVDLTKEMQNLKLTTAQKEAAAPDNLDTQQSPLSPSVARQRRASRGYVTLSPREKPGPHMAAAAREELEKLEKLEGLEGLEEHPSRSPWCRHDMDKELEKAGQTNSRRRNLTISFSSPIASIIQSVAAEDLDALEDDTAELYDMNAVGSKWRGSLHHCARGSNHGGHGAGCARGVPFVPRPVSRIDERDEDSTIEIKPDYHGQVSLRDEPSIEPSIEQSMVKHAAHEGRRHASLSLRVNRKRGDESAIIGQNVGKLSLSPMSDFSVNNGEESFGFEVSYVMGPRHMATGNGSKRVMSMTIRELVDKLSEVEPFEPSWEDMVVVDLHDKHLSSLHMLDQFCGKLVTLDASANKLGHLEGIPSTVRELKVSCNMLTELTSWEHLMNLQYIDISRNDVKSLSALKNLVHLRSIRADNNQLRSLDGLDWHEGLLSLRVRNNLIEELDFGQTTFVRLAELDVEGNRIRQIQHLELLPALTRLGARGNCLGELRLETSIKSLRQLDVSNNELEWLDIGHLPNLRSLRADGNRISKVSGFERARRLDSLSLREQRGNTRLSLGFLSRAYEVRKLFLSGNYLGDFDVTVDFLNLQLLEVANCGLQRLPANMGQMMPNLRTLNINCNAIAHLGPLEYVPRLKKLLAAGNRLADGTAMLQVLMDFAHLTQLDVRDNPVTLGFYAPLQAVVPNGGSQDGFVLAEADAERDGLFAGRLDEATRMRRRLHQVALVASCTRLRKLDGLAIKRRAVLAQDEVLGSLVAQGLVSQEMLPPGEGGATAAEAEPGDSAK</sequence>
<evidence type="ECO:0000256" key="2">
    <source>
        <dbReference type="ARBA" id="ARBA00022737"/>
    </source>
</evidence>
<dbReference type="GO" id="GO:1902412">
    <property type="term" value="P:regulation of mitotic cytokinesis"/>
    <property type="evidence" value="ECO:0007669"/>
    <property type="project" value="TreeGrafter"/>
</dbReference>
<feature type="region of interest" description="Disordered" evidence="3">
    <location>
        <begin position="503"/>
        <end position="594"/>
    </location>
</feature>
<feature type="compositionally biased region" description="Polar residues" evidence="3">
    <location>
        <begin position="682"/>
        <end position="697"/>
    </location>
</feature>
<dbReference type="Proteomes" id="UP000224854">
    <property type="component" value="Unassembled WGS sequence"/>
</dbReference>
<reference evidence="4 5" key="1">
    <citation type="submission" date="2017-06" db="EMBL/GenBank/DDBJ databases">
        <title>Ant-infecting Ophiocordyceps genomes reveal a high diversity of potential behavioral manipulation genes and a possible major role for enterotoxins.</title>
        <authorList>
            <person name="De Bekker C."/>
            <person name="Evans H.C."/>
            <person name="Brachmann A."/>
            <person name="Hughes D.P."/>
        </authorList>
    </citation>
    <scope>NUCLEOTIDE SEQUENCE [LARGE SCALE GENOMIC DNA]</scope>
    <source>
        <strain evidence="4 5">1348a</strain>
    </source>
</reference>
<feature type="region of interest" description="Disordered" evidence="3">
    <location>
        <begin position="1"/>
        <end position="74"/>
    </location>
</feature>
<proteinExistence type="predicted"/>